<name>A0A1H2VKG5_9BACL</name>
<reference evidence="2 3" key="1">
    <citation type="submission" date="2016-10" db="EMBL/GenBank/DDBJ databases">
        <authorList>
            <person name="de Groot N.N."/>
        </authorList>
    </citation>
    <scope>NUCLEOTIDE SEQUENCE [LARGE SCALE GENOMIC DNA]</scope>
    <source>
        <strain evidence="2 3">DSM 45610</strain>
    </source>
</reference>
<sequence>MVYYDPSFPGGSWFFSGPPGMGSPYPGQPESDWSYPSQPGVMGSPYLGQPGGGWSDTSGSEWPFPGPGKPGLPYLPEAYSFLPGQSTPGWSPWTGQHPIRHPGQVPITGASFPHYWPMNPKPGSPFPRYGPNSQPTDSAPHYPEQQSTAQKLYPLWESPESPESPWFFVPETSESHK</sequence>
<protein>
    <submittedName>
        <fullName evidence="2">Uncharacterized protein</fullName>
    </submittedName>
</protein>
<dbReference type="Proteomes" id="UP000198534">
    <property type="component" value="Unassembled WGS sequence"/>
</dbReference>
<accession>A0A1H2VKG5</accession>
<dbReference type="EMBL" id="FNNQ01000005">
    <property type="protein sequence ID" value="SDW68740.1"/>
    <property type="molecule type" value="Genomic_DNA"/>
</dbReference>
<keyword evidence="3" id="KW-1185">Reference proteome</keyword>
<dbReference type="RefSeq" id="WP_091738172.1">
    <property type="nucleotide sequence ID" value="NZ_FNNQ01000005.1"/>
</dbReference>
<evidence type="ECO:0000256" key="1">
    <source>
        <dbReference type="SAM" id="MobiDB-lite"/>
    </source>
</evidence>
<dbReference type="STRING" id="1048340.SAMN05444487_105135"/>
<proteinExistence type="predicted"/>
<feature type="region of interest" description="Disordered" evidence="1">
    <location>
        <begin position="122"/>
        <end position="177"/>
    </location>
</feature>
<feature type="region of interest" description="Disordered" evidence="1">
    <location>
        <begin position="25"/>
        <end position="46"/>
    </location>
</feature>
<evidence type="ECO:0000313" key="2">
    <source>
        <dbReference type="EMBL" id="SDW68740.1"/>
    </source>
</evidence>
<gene>
    <name evidence="2" type="ORF">SAMN05444487_105135</name>
</gene>
<organism evidence="2 3">
    <name type="scientific">Marininema mesophilum</name>
    <dbReference type="NCBI Taxonomy" id="1048340"/>
    <lineage>
        <taxon>Bacteria</taxon>
        <taxon>Bacillati</taxon>
        <taxon>Bacillota</taxon>
        <taxon>Bacilli</taxon>
        <taxon>Bacillales</taxon>
        <taxon>Thermoactinomycetaceae</taxon>
        <taxon>Marininema</taxon>
    </lineage>
</organism>
<evidence type="ECO:0000313" key="3">
    <source>
        <dbReference type="Proteomes" id="UP000198534"/>
    </source>
</evidence>
<dbReference type="AlphaFoldDB" id="A0A1H2VKG5"/>